<comment type="caution">
    <text evidence="15">The sequence shown here is derived from an EMBL/GenBank/DDBJ whole genome shotgun (WGS) entry which is preliminary data.</text>
</comment>
<accession>A0A286U7J6</accession>
<evidence type="ECO:0000256" key="10">
    <source>
        <dbReference type="ARBA" id="ARBA00023136"/>
    </source>
</evidence>
<evidence type="ECO:0000256" key="8">
    <source>
        <dbReference type="ARBA" id="ARBA00022989"/>
    </source>
</evidence>
<evidence type="ECO:0000256" key="2">
    <source>
        <dbReference type="ARBA" id="ARBA00022448"/>
    </source>
</evidence>
<dbReference type="OrthoDB" id="415460at2759"/>
<dbReference type="PRINTS" id="PR00169">
    <property type="entry name" value="KCHANNEL"/>
</dbReference>
<dbReference type="STRING" id="2282107.A0A286U7J6"/>
<keyword evidence="11 15" id="KW-0407">Ion channel</keyword>
<dbReference type="InterPro" id="IPR027359">
    <property type="entry name" value="Volt_channel_dom_sf"/>
</dbReference>
<keyword evidence="4 12" id="KW-0812">Transmembrane</keyword>
<dbReference type="GO" id="GO:0008076">
    <property type="term" value="C:voltage-gated potassium channel complex"/>
    <property type="evidence" value="ECO:0007669"/>
    <property type="project" value="InterPro"/>
</dbReference>
<keyword evidence="10 12" id="KW-0472">Membrane</keyword>
<dbReference type="InParanoid" id="A0A286U7J6"/>
<protein>
    <submittedName>
        <fullName evidence="15">Voltage-gated potassium channel</fullName>
    </submittedName>
</protein>
<dbReference type="Pfam" id="PF00520">
    <property type="entry name" value="Ion_trans"/>
    <property type="match status" value="1"/>
</dbReference>
<keyword evidence="16" id="KW-1185">Reference proteome</keyword>
<keyword evidence="3" id="KW-0633">Potassium transport</keyword>
<name>A0A286U7J6_9AGAM</name>
<feature type="transmembrane region" description="Helical" evidence="12">
    <location>
        <begin position="104"/>
        <end position="123"/>
    </location>
</feature>
<keyword evidence="6" id="KW-0851">Voltage-gated channel</keyword>
<sequence length="708" mass="78104">MDSSSSSSTRVLHKAESSSVELELQSFDIFPHTTSSFDPSDPERVIDLHTIHPEWKRTLHELLEHPNASPASFVVHVAITALILLSAVVTVSETIPAFHATSPNIWFGIETALVVLFTIEYIARSLAWSVTWRSFMSWAFSFFGIIDLLAILPYYVELLLGVDTSVMFRFSILRTFRLLRVFRAFRTNNTITLTIEVMYLSVRRSQHALLALGFFLLMFLVIFSTILYFAERGTWDPTLETFIDADGEPSQFSSIPAAAWFVLVTITTVGYGEITPRSFLGRLLTVPLLICGLLLIALPSFVLGREFSVLWDQMGGDRQQKRTNMNEEDISLGSLSRQIVDLQGALDAQGQAIRALLVRLNASGTLKAPSVGSSRSRDFSKRENILWDVTTGADVSGVEGENQTLRQENGVLSRSSSSSPREFEKEKILNLTVSKHPTGANVEHIRTPVQRSLMSDLERYVQFASGAYQLFCPAPLGTTLVKSFDESSTNTQGYVARDDDRQEIIVAFRGSIQLQDFVTDLEFALVDYSSPGVSDTGGVQVHQGFLTAFNSVADIVLNIVSDQISTHPSYSLVSTGHSLGGALASLGGVSLAANFPDASLRMFTFGQPRTGNAAYATLAENLVGINNIYRGTETYDGVPTIPFRAWGYEHHAREFWVEQDPNTDANNVIQCSGREDPTCSDSIPSTGINDAHLRYFGQIIALNPTVCV</sequence>
<dbReference type="Gene3D" id="1.20.120.350">
    <property type="entry name" value="Voltage-gated potassium channels. Chain C"/>
    <property type="match status" value="1"/>
</dbReference>
<evidence type="ECO:0000256" key="3">
    <source>
        <dbReference type="ARBA" id="ARBA00022538"/>
    </source>
</evidence>
<feature type="transmembrane region" description="Helical" evidence="12">
    <location>
        <begin position="135"/>
        <end position="152"/>
    </location>
</feature>
<dbReference type="Gene3D" id="1.10.287.70">
    <property type="match status" value="1"/>
</dbReference>
<keyword evidence="5" id="KW-0631">Potassium channel</keyword>
<dbReference type="InterPro" id="IPR028325">
    <property type="entry name" value="VG_K_chnl"/>
</dbReference>
<dbReference type="InterPro" id="IPR029058">
    <property type="entry name" value="AB_hydrolase_fold"/>
</dbReference>
<feature type="domain" description="Fungal lipase-type" evidence="14">
    <location>
        <begin position="505"/>
        <end position="644"/>
    </location>
</feature>
<dbReference type="GO" id="GO:0005249">
    <property type="term" value="F:voltage-gated potassium channel activity"/>
    <property type="evidence" value="ECO:0007669"/>
    <property type="project" value="InterPro"/>
</dbReference>
<dbReference type="AlphaFoldDB" id="A0A286U7J6"/>
<dbReference type="PANTHER" id="PTHR11537:SF254">
    <property type="entry name" value="POTASSIUM VOLTAGE-GATED CHANNEL PROTEIN SHAB"/>
    <property type="match status" value="1"/>
</dbReference>
<evidence type="ECO:0000256" key="11">
    <source>
        <dbReference type="ARBA" id="ARBA00023303"/>
    </source>
</evidence>
<comment type="subcellular location">
    <subcellularLocation>
        <location evidence="1">Membrane</location>
        <topology evidence="1">Multi-pass membrane protein</topology>
    </subcellularLocation>
</comment>
<evidence type="ECO:0000256" key="5">
    <source>
        <dbReference type="ARBA" id="ARBA00022826"/>
    </source>
</evidence>
<evidence type="ECO:0000256" key="1">
    <source>
        <dbReference type="ARBA" id="ARBA00004141"/>
    </source>
</evidence>
<dbReference type="GO" id="GO:0001508">
    <property type="term" value="P:action potential"/>
    <property type="evidence" value="ECO:0007669"/>
    <property type="project" value="TreeGrafter"/>
</dbReference>
<evidence type="ECO:0000256" key="9">
    <source>
        <dbReference type="ARBA" id="ARBA00023065"/>
    </source>
</evidence>
<feature type="transmembrane region" description="Helical" evidence="12">
    <location>
        <begin position="283"/>
        <end position="304"/>
    </location>
</feature>
<feature type="transmembrane region" description="Helical" evidence="12">
    <location>
        <begin position="208"/>
        <end position="230"/>
    </location>
</feature>
<dbReference type="InterPro" id="IPR005821">
    <property type="entry name" value="Ion_trans_dom"/>
</dbReference>
<dbReference type="EMBL" id="NBII01000009">
    <property type="protein sequence ID" value="PAV15548.1"/>
    <property type="molecule type" value="Genomic_DNA"/>
</dbReference>
<keyword evidence="7" id="KW-0630">Potassium</keyword>
<dbReference type="InterPro" id="IPR002921">
    <property type="entry name" value="Fungal_lipase-type"/>
</dbReference>
<feature type="domain" description="Ion transport" evidence="13">
    <location>
        <begin position="73"/>
        <end position="307"/>
    </location>
</feature>
<feature type="transmembrane region" description="Helical" evidence="12">
    <location>
        <begin position="73"/>
        <end position="92"/>
    </location>
</feature>
<dbReference type="CDD" id="cd00519">
    <property type="entry name" value="Lipase_3"/>
    <property type="match status" value="1"/>
</dbReference>
<evidence type="ECO:0000256" key="6">
    <source>
        <dbReference type="ARBA" id="ARBA00022882"/>
    </source>
</evidence>
<reference evidence="15 16" key="1">
    <citation type="journal article" date="2017" name="Mol. Ecol.">
        <title>Comparative and population genomic landscape of Phellinus noxius: A hypervariable fungus causing root rot in trees.</title>
        <authorList>
            <person name="Chung C.L."/>
            <person name="Lee T.J."/>
            <person name="Akiba M."/>
            <person name="Lee H.H."/>
            <person name="Kuo T.H."/>
            <person name="Liu D."/>
            <person name="Ke H.M."/>
            <person name="Yokoi T."/>
            <person name="Roa M.B."/>
            <person name="Lu M.J."/>
            <person name="Chang Y.Y."/>
            <person name="Ann P.J."/>
            <person name="Tsai J.N."/>
            <person name="Chen C.Y."/>
            <person name="Tzean S.S."/>
            <person name="Ota Y."/>
            <person name="Hattori T."/>
            <person name="Sahashi N."/>
            <person name="Liou R.F."/>
            <person name="Kikuchi T."/>
            <person name="Tsai I.J."/>
        </authorList>
    </citation>
    <scope>NUCLEOTIDE SEQUENCE [LARGE SCALE GENOMIC DNA]</scope>
    <source>
        <strain evidence="15 16">FFPRI411160</strain>
    </source>
</reference>
<dbReference type="PANTHER" id="PTHR11537">
    <property type="entry name" value="VOLTAGE-GATED POTASSIUM CHANNEL"/>
    <property type="match status" value="1"/>
</dbReference>
<proteinExistence type="predicted"/>
<evidence type="ECO:0000256" key="4">
    <source>
        <dbReference type="ARBA" id="ARBA00022692"/>
    </source>
</evidence>
<dbReference type="SUPFAM" id="SSF81324">
    <property type="entry name" value="Voltage-gated potassium channels"/>
    <property type="match status" value="1"/>
</dbReference>
<evidence type="ECO:0000259" key="14">
    <source>
        <dbReference type="Pfam" id="PF01764"/>
    </source>
</evidence>
<dbReference type="SUPFAM" id="SSF53474">
    <property type="entry name" value="alpha/beta-Hydrolases"/>
    <property type="match status" value="1"/>
</dbReference>
<dbReference type="Pfam" id="PF01764">
    <property type="entry name" value="Lipase_3"/>
    <property type="match status" value="1"/>
</dbReference>
<organism evidence="15 16">
    <name type="scientific">Pyrrhoderma noxium</name>
    <dbReference type="NCBI Taxonomy" id="2282107"/>
    <lineage>
        <taxon>Eukaryota</taxon>
        <taxon>Fungi</taxon>
        <taxon>Dikarya</taxon>
        <taxon>Basidiomycota</taxon>
        <taxon>Agaricomycotina</taxon>
        <taxon>Agaricomycetes</taxon>
        <taxon>Hymenochaetales</taxon>
        <taxon>Hymenochaetaceae</taxon>
        <taxon>Pyrrhoderma</taxon>
    </lineage>
</organism>
<feature type="transmembrane region" description="Helical" evidence="12">
    <location>
        <begin position="250"/>
        <end position="271"/>
    </location>
</feature>
<evidence type="ECO:0000313" key="16">
    <source>
        <dbReference type="Proteomes" id="UP000217199"/>
    </source>
</evidence>
<gene>
    <name evidence="15" type="ORF">PNOK_0840600</name>
</gene>
<dbReference type="Proteomes" id="UP000217199">
    <property type="component" value="Unassembled WGS sequence"/>
</dbReference>
<evidence type="ECO:0000259" key="13">
    <source>
        <dbReference type="Pfam" id="PF00520"/>
    </source>
</evidence>
<dbReference type="GO" id="GO:0006629">
    <property type="term" value="P:lipid metabolic process"/>
    <property type="evidence" value="ECO:0007669"/>
    <property type="project" value="InterPro"/>
</dbReference>
<evidence type="ECO:0000313" key="15">
    <source>
        <dbReference type="EMBL" id="PAV15548.1"/>
    </source>
</evidence>
<dbReference type="Gene3D" id="3.40.50.1820">
    <property type="entry name" value="alpha/beta hydrolase"/>
    <property type="match status" value="1"/>
</dbReference>
<keyword evidence="8 12" id="KW-1133">Transmembrane helix</keyword>
<keyword evidence="9" id="KW-0406">Ion transport</keyword>
<evidence type="ECO:0000256" key="12">
    <source>
        <dbReference type="SAM" id="Phobius"/>
    </source>
</evidence>
<dbReference type="FunFam" id="1.10.287.70:FF:000097">
    <property type="entry name" value="Potassium voltage-gated channel subfamily G member 3"/>
    <property type="match status" value="1"/>
</dbReference>
<evidence type="ECO:0000256" key="7">
    <source>
        <dbReference type="ARBA" id="ARBA00022958"/>
    </source>
</evidence>
<keyword evidence="2" id="KW-0813">Transport</keyword>